<evidence type="ECO:0000256" key="4">
    <source>
        <dbReference type="ARBA" id="ARBA00022840"/>
    </source>
</evidence>
<evidence type="ECO:0000256" key="7">
    <source>
        <dbReference type="SAM" id="MobiDB-lite"/>
    </source>
</evidence>
<evidence type="ECO:0000256" key="2">
    <source>
        <dbReference type="ARBA" id="ARBA00022741"/>
    </source>
</evidence>
<dbReference type="Gene3D" id="3.30.420.240">
    <property type="match status" value="1"/>
</dbReference>
<dbReference type="InterPro" id="IPR006141">
    <property type="entry name" value="Intein_N"/>
</dbReference>
<dbReference type="CDD" id="cd00081">
    <property type="entry name" value="Hint"/>
    <property type="match status" value="2"/>
</dbReference>
<dbReference type="InterPro" id="IPR030934">
    <property type="entry name" value="Intein_C"/>
</dbReference>
<dbReference type="Gene3D" id="2.170.16.10">
    <property type="entry name" value="Hedgehog/Intein (Hint) domain"/>
    <property type="match status" value="2"/>
</dbReference>
<dbReference type="SUPFAM" id="SSF51294">
    <property type="entry name" value="Hedgehog/intein (Hint) domain"/>
    <property type="match status" value="1"/>
</dbReference>
<evidence type="ECO:0000256" key="5">
    <source>
        <dbReference type="ARBA" id="ARBA00023000"/>
    </source>
</evidence>
<feature type="domain" description="Hint" evidence="9">
    <location>
        <begin position="176"/>
        <end position="273"/>
    </location>
</feature>
<keyword evidence="3" id="KW-0068">Autocatalytic cleavage</keyword>
<keyword evidence="6" id="KW-0231">Viral genome packaging</keyword>
<dbReference type="InterPro" id="IPR035421">
    <property type="entry name" value="Terminase_6C"/>
</dbReference>
<dbReference type="EMBL" id="MT771343">
    <property type="protein sequence ID" value="QOC56003.1"/>
    <property type="molecule type" value="Genomic_DNA"/>
</dbReference>
<dbReference type="NCBIfam" id="TIGR01445">
    <property type="entry name" value="intein_Nterm"/>
    <property type="match status" value="1"/>
</dbReference>
<reference evidence="10 11" key="1">
    <citation type="submission" date="2020-07" db="EMBL/GenBank/DDBJ databases">
        <authorList>
            <person name="Bortz R.L."/>
            <person name="Bai C."/>
            <person name="Brody A."/>
            <person name="Douse D."/>
            <person name="Feder N.M."/>
            <person name="Fischer E."/>
            <person name="Kim I."/>
            <person name="Kornbau S."/>
            <person name="Malek C.E."/>
            <person name="Menendez J.A."/>
            <person name="Moore R.J."/>
            <person name="Pinkovsky V.I."/>
            <person name="Raghavan D."/>
            <person name="Reznik A.S."/>
            <person name="Sciarra A.R."/>
            <person name="Starinsky S.F."/>
            <person name="Vaughan O."/>
            <person name="Walker S.E."/>
            <person name="Wiemann J."/>
            <person name="Butela K.A."/>
            <person name="Garlena R.A."/>
            <person name="Russell D.A."/>
            <person name="Pope W.H."/>
            <person name="Jacobs-Sera D."/>
            <person name="Hatfull G.F."/>
        </authorList>
    </citation>
    <scope>NUCLEOTIDE SEQUENCE [LARGE SCALE GENOMIC DNA]</scope>
</reference>
<feature type="domain" description="Hint" evidence="8">
    <location>
        <begin position="525"/>
        <end position="568"/>
    </location>
</feature>
<feature type="region of interest" description="Disordered" evidence="7">
    <location>
        <begin position="353"/>
        <end position="443"/>
    </location>
</feature>
<dbReference type="Pfam" id="PF17289">
    <property type="entry name" value="Terminase_6C"/>
    <property type="match status" value="1"/>
</dbReference>
<dbReference type="SMART" id="SM00306">
    <property type="entry name" value="HintN"/>
    <property type="match status" value="1"/>
</dbReference>
<dbReference type="PROSITE" id="PS50818">
    <property type="entry name" value="INTEIN_C_TER"/>
    <property type="match status" value="1"/>
</dbReference>
<dbReference type="GO" id="GO:0016539">
    <property type="term" value="P:intein-mediated protein splicing"/>
    <property type="evidence" value="ECO:0007669"/>
    <property type="project" value="InterPro"/>
</dbReference>
<evidence type="ECO:0000313" key="11">
    <source>
        <dbReference type="Proteomes" id="UP000516645"/>
    </source>
</evidence>
<organism evidence="10 11">
    <name type="scientific">Gordonia phage Clown</name>
    <dbReference type="NCBI Taxonomy" id="2759393"/>
    <lineage>
        <taxon>Viruses</taxon>
        <taxon>Duplodnaviria</taxon>
        <taxon>Heunggongvirae</taxon>
        <taxon>Uroviricota</taxon>
        <taxon>Caudoviricetes</taxon>
        <taxon>Stackebrandtviridae</taxon>
        <taxon>Frickvirinae</taxon>
        <taxon>Clownvirus</taxon>
        <taxon>Clownvirus clown</taxon>
    </lineage>
</organism>
<keyword evidence="2" id="KW-0547">Nucleotide-binding</keyword>
<dbReference type="KEGG" id="vg:65128335"/>
<proteinExistence type="predicted"/>
<evidence type="ECO:0000259" key="8">
    <source>
        <dbReference type="SMART" id="SM00305"/>
    </source>
</evidence>
<feature type="region of interest" description="Disordered" evidence="7">
    <location>
        <begin position="897"/>
        <end position="919"/>
    </location>
</feature>
<name>A0A7L7SHU2_9CAUD</name>
<dbReference type="PROSITE" id="PS50817">
    <property type="entry name" value="INTEIN_N_TER"/>
    <property type="match status" value="1"/>
</dbReference>
<keyword evidence="5" id="KW-0651">Protein splicing</keyword>
<gene>
    <name evidence="10" type="primary">5</name>
    <name evidence="10" type="ORF">SEA_CLOWN_5</name>
</gene>
<evidence type="ECO:0000313" key="10">
    <source>
        <dbReference type="EMBL" id="QOC56003.1"/>
    </source>
</evidence>
<keyword evidence="1" id="KW-1188">Viral release from host cell</keyword>
<dbReference type="Pfam" id="PF14890">
    <property type="entry name" value="Intein_splicing"/>
    <property type="match status" value="1"/>
</dbReference>
<protein>
    <submittedName>
        <fullName evidence="10">Terminase</fullName>
    </submittedName>
</protein>
<evidence type="ECO:0000256" key="1">
    <source>
        <dbReference type="ARBA" id="ARBA00022612"/>
    </source>
</evidence>
<evidence type="ECO:0000256" key="6">
    <source>
        <dbReference type="ARBA" id="ARBA00023219"/>
    </source>
</evidence>
<dbReference type="RefSeq" id="YP_010110045.1">
    <property type="nucleotide sequence ID" value="NC_055867.1"/>
</dbReference>
<dbReference type="SMART" id="SM00305">
    <property type="entry name" value="HintC"/>
    <property type="match status" value="1"/>
</dbReference>
<feature type="region of interest" description="Disordered" evidence="7">
    <location>
        <begin position="476"/>
        <end position="526"/>
    </location>
</feature>
<dbReference type="PRINTS" id="PR00379">
    <property type="entry name" value="INTEIN"/>
</dbReference>
<evidence type="ECO:0000259" key="9">
    <source>
        <dbReference type="SMART" id="SM00306"/>
    </source>
</evidence>
<accession>A0A7L7SHU2</accession>
<dbReference type="GO" id="GO:0005524">
    <property type="term" value="F:ATP binding"/>
    <property type="evidence" value="ECO:0007669"/>
    <property type="project" value="UniProtKB-KW"/>
</dbReference>
<dbReference type="GeneID" id="65128335"/>
<dbReference type="InterPro" id="IPR036844">
    <property type="entry name" value="Hint_dom_sf"/>
</dbReference>
<keyword evidence="11" id="KW-1185">Reference proteome</keyword>
<dbReference type="NCBIfam" id="TIGR01443">
    <property type="entry name" value="intein_Cterm"/>
    <property type="match status" value="1"/>
</dbReference>
<dbReference type="InterPro" id="IPR006142">
    <property type="entry name" value="INTEIN"/>
</dbReference>
<evidence type="ECO:0000256" key="3">
    <source>
        <dbReference type="ARBA" id="ARBA00022813"/>
    </source>
</evidence>
<dbReference type="InterPro" id="IPR003587">
    <property type="entry name" value="Hint_dom_N"/>
</dbReference>
<dbReference type="Proteomes" id="UP000516645">
    <property type="component" value="Segment"/>
</dbReference>
<keyword evidence="4" id="KW-0067">ATP-binding</keyword>
<dbReference type="InterPro" id="IPR003586">
    <property type="entry name" value="Hint_dom_C"/>
</dbReference>
<sequence length="919" mass="99609">MTSPDDGEIAPSALTGMTRSARLALKRELAAKCAELGIPVNDTTSPGQLALKHDTSQVQRPHLEAIDDVLIKLLAEPNRRQMIFVPPQTGKSTRTSRWFPFWWLTMRPKDRIILASYAASLAQTHGAATRDLVLMYGEEYGLRLKDAENTKAAWAVRTGGGMRATGVRGGLTGQPMDCLSGDTVIFTHVGPRKIGEIVESGDYPHVLSYNHTHDRAEWRPVIATRTIHGRPLVRITTAAGRTIDCTADHRIRTARGYVAATDLVAGDRLTTSGDTDLRPMRHTGYAAAQVGRAVHPRPRGGDLLQHSVSGSADPVHVHLQVLQDRVHPPAVRGAEDEAVGATRSAVLLTAMPPQAHADPEGTQVPALRNTDPERGLSPLLLGRVPDDRTVSEPTQGPHPSGRDNHLSRVSGRVPSEDQPPCLLQSDVREPGAQPPDGRHGQLPVHDRTQLRELVPQHAATHPGTREPTLHAVRGDTAAGHVPASRETSDPVSNGGASHQRGPVGQQGGEPGGAVQHLPRPTPPRSADTVVSVRELHGESHTVYDLQVEGNSNFFANEVLVHNCGIIDDPVKDREQAESPIVRASVWDWYSSVWSTRKAPDFREVLIMTRFHKDDLAGRLLDQDGRVEEGGAWHVLHLPTIALAEDRAKGIYADPLGREPGDPITHPRIDPADTGGLIAHWARTRKTVTNRDWNALYQGTPFDAEGALLTADDVRAHTATPPDAWRRNVVGVDPSGGGRDTAGIVVVGLDRDGKGWFRADYTARMSSYEWPKQACMAAYEFDAGHIVVETNFGGDQATTLIAQAWDELQRKNQIPADRLCPLLKSVTAKKSKILRAEPIAQAIKTDRLWFSSEGGLKQLEDEWLLWEPGTTWSPGALDAGVYGATEVLPPISRGAGVANPVGRSRGSAPRTGVASRRIAG</sequence>